<evidence type="ECO:0008006" key="3">
    <source>
        <dbReference type="Google" id="ProtNLM"/>
    </source>
</evidence>
<evidence type="ECO:0000313" key="1">
    <source>
        <dbReference type="EMBL" id="SFB15700.1"/>
    </source>
</evidence>
<gene>
    <name evidence="1" type="ORF">SAMN04488072_108112</name>
</gene>
<reference evidence="1 2" key="1">
    <citation type="submission" date="2016-10" db="EMBL/GenBank/DDBJ databases">
        <authorList>
            <person name="de Groot N.N."/>
        </authorList>
    </citation>
    <scope>NUCLEOTIDE SEQUENCE [LARGE SCALE GENOMIC DNA]</scope>
    <source>
        <strain evidence="1 2">CGMCC 1.3702</strain>
    </source>
</reference>
<dbReference type="Gene3D" id="3.40.630.30">
    <property type="match status" value="1"/>
</dbReference>
<evidence type="ECO:0000313" key="2">
    <source>
        <dbReference type="Proteomes" id="UP000198642"/>
    </source>
</evidence>
<dbReference type="EMBL" id="FOJW01000008">
    <property type="protein sequence ID" value="SFB15700.1"/>
    <property type="molecule type" value="Genomic_DNA"/>
</dbReference>
<dbReference type="AlphaFoldDB" id="A0A1I0YTE8"/>
<protein>
    <recommendedName>
        <fullName evidence="3">N-acetyltransferase domain-containing protein</fullName>
    </recommendedName>
</protein>
<proteinExistence type="predicted"/>
<name>A0A1I0YTE8_9BACI</name>
<accession>A0A1I0YTE8</accession>
<keyword evidence="2" id="KW-1185">Reference proteome</keyword>
<sequence length="67" mass="7645">MNLILSEEFVEMDDLTVRKSLRRKGIGSHMQQFVMDSFPEHMVILVADGRGHTERDVSAPALSVFRI</sequence>
<dbReference type="Proteomes" id="UP000198642">
    <property type="component" value="Unassembled WGS sequence"/>
</dbReference>
<dbReference type="CDD" id="cd04301">
    <property type="entry name" value="NAT_SF"/>
    <property type="match status" value="1"/>
</dbReference>
<organism evidence="1 2">
    <name type="scientific">Lentibacillus halodurans</name>
    <dbReference type="NCBI Taxonomy" id="237679"/>
    <lineage>
        <taxon>Bacteria</taxon>
        <taxon>Bacillati</taxon>
        <taxon>Bacillota</taxon>
        <taxon>Bacilli</taxon>
        <taxon>Bacillales</taxon>
        <taxon>Bacillaceae</taxon>
        <taxon>Lentibacillus</taxon>
    </lineage>
</organism>